<organism evidence="9 10">
    <name type="scientific">Pedobacter planticolens</name>
    <dbReference type="NCBI Taxonomy" id="2679964"/>
    <lineage>
        <taxon>Bacteria</taxon>
        <taxon>Pseudomonadati</taxon>
        <taxon>Bacteroidota</taxon>
        <taxon>Sphingobacteriia</taxon>
        <taxon>Sphingobacteriales</taxon>
        <taxon>Sphingobacteriaceae</taxon>
        <taxon>Pedobacter</taxon>
    </lineage>
</organism>
<dbReference type="InterPro" id="IPR033985">
    <property type="entry name" value="SusD-like_N"/>
</dbReference>
<accession>A0A923DYM2</accession>
<comment type="caution">
    <text evidence="9">The sequence shown here is derived from an EMBL/GenBank/DDBJ whole genome shotgun (WGS) entry which is preliminary data.</text>
</comment>
<dbReference type="Pfam" id="PF14322">
    <property type="entry name" value="SusD-like_3"/>
    <property type="match status" value="1"/>
</dbReference>
<evidence type="ECO:0000259" key="7">
    <source>
        <dbReference type="Pfam" id="PF07980"/>
    </source>
</evidence>
<dbReference type="EMBL" id="WNXD01000001">
    <property type="protein sequence ID" value="MBB2144858.1"/>
    <property type="molecule type" value="Genomic_DNA"/>
</dbReference>
<feature type="domain" description="RagB/SusD" evidence="7">
    <location>
        <begin position="318"/>
        <end position="620"/>
    </location>
</feature>
<proteinExistence type="inferred from homology"/>
<dbReference type="InterPro" id="IPR011990">
    <property type="entry name" value="TPR-like_helical_dom_sf"/>
</dbReference>
<dbReference type="Proteomes" id="UP000601055">
    <property type="component" value="Unassembled WGS sequence"/>
</dbReference>
<sequence length="621" mass="70051">MKFNTNKIMLVLCLLVCLSSCKKYLNVSDELAGGLTSVDQVFDNPDYAKRWYADVMSGVPDYTKFIVASYDGGGVNGLNNPWTCMSDEIDVRYGLAFTGDNVTSPRNSSNMKFQRWTMLYQLIRQANIFLEKAKPIINAGTNAAQLDQVEFDRLKTNVLFMRAYYHYLLFEEYGPIPIVSRSYSTTEDLDLPRNSVDEVVKFINDELDKVIPLLPQSPITDDNFKANPTKGVALAVKAKLWMYAASPLLNGGFTEAVALTDKTGKKLFPVADVTKWQKALVATKAIVDYANAGNYQLYVDPSNDPNQSVYKLFQTYNNEIIWARIDAFGQSGWGGMYGDRADPRITPKSEPQGLGSTGVLQELVDDFYMKDGLPINNTGFLTKSPLYSETGFSDYNGVQVYNMWINREPRFYNTVFFAGRKWHVSNKITYFHKGTPNEKGIPAQTSPNGYLLYKRNNRTVSNASGGVQGVTRPSIIFRLAEFYLLYAEALNEVDPANPDVLKYVNLVRTRAGIPNLQVLNPSIAGNKDLQRSAIQRESRIELATEGQRFFDVRRWLIAETPGSKQGGDFYGMNMDGDVNTFYTRTIIPSSTRVFERKQYLFPIPFSEMQKSKVLVQNPGWN</sequence>
<name>A0A923DYM2_9SPHI</name>
<dbReference type="RefSeq" id="WP_182921530.1">
    <property type="nucleotide sequence ID" value="NZ_WNXD01000001.1"/>
</dbReference>
<keyword evidence="4" id="KW-0472">Membrane</keyword>
<dbReference type="AlphaFoldDB" id="A0A923DYM2"/>
<keyword evidence="10" id="KW-1185">Reference proteome</keyword>
<feature type="signal peptide" evidence="6">
    <location>
        <begin position="1"/>
        <end position="22"/>
    </location>
</feature>
<evidence type="ECO:0000313" key="10">
    <source>
        <dbReference type="Proteomes" id="UP000601055"/>
    </source>
</evidence>
<evidence type="ECO:0000256" key="3">
    <source>
        <dbReference type="ARBA" id="ARBA00022729"/>
    </source>
</evidence>
<evidence type="ECO:0000259" key="8">
    <source>
        <dbReference type="Pfam" id="PF14322"/>
    </source>
</evidence>
<dbReference type="Gene3D" id="1.25.40.390">
    <property type="match status" value="1"/>
</dbReference>
<dbReference type="SUPFAM" id="SSF48452">
    <property type="entry name" value="TPR-like"/>
    <property type="match status" value="1"/>
</dbReference>
<evidence type="ECO:0000256" key="5">
    <source>
        <dbReference type="ARBA" id="ARBA00023237"/>
    </source>
</evidence>
<comment type="subcellular location">
    <subcellularLocation>
        <location evidence="1">Cell outer membrane</location>
    </subcellularLocation>
</comment>
<reference evidence="9" key="1">
    <citation type="submission" date="2019-11" db="EMBL/GenBank/DDBJ databases">
        <title>Description of Pedobacter sp. LMG 31464T.</title>
        <authorList>
            <person name="Carlier A."/>
            <person name="Qi S."/>
            <person name="Vandamme P."/>
        </authorList>
    </citation>
    <scope>NUCLEOTIDE SEQUENCE</scope>
    <source>
        <strain evidence="9">LMG 31464</strain>
    </source>
</reference>
<protein>
    <submittedName>
        <fullName evidence="9">RagB/SusD family nutrient uptake outer membrane protein</fullName>
    </submittedName>
</protein>
<dbReference type="GO" id="GO:0009279">
    <property type="term" value="C:cell outer membrane"/>
    <property type="evidence" value="ECO:0007669"/>
    <property type="project" value="UniProtKB-SubCell"/>
</dbReference>
<evidence type="ECO:0000256" key="6">
    <source>
        <dbReference type="SAM" id="SignalP"/>
    </source>
</evidence>
<evidence type="ECO:0000313" key="9">
    <source>
        <dbReference type="EMBL" id="MBB2144858.1"/>
    </source>
</evidence>
<evidence type="ECO:0000256" key="4">
    <source>
        <dbReference type="ARBA" id="ARBA00023136"/>
    </source>
</evidence>
<comment type="similarity">
    <text evidence="2">Belongs to the SusD family.</text>
</comment>
<feature type="chain" id="PRO_5037874044" evidence="6">
    <location>
        <begin position="23"/>
        <end position="621"/>
    </location>
</feature>
<dbReference type="InterPro" id="IPR012944">
    <property type="entry name" value="SusD_RagB_dom"/>
</dbReference>
<keyword evidence="3 6" id="KW-0732">Signal</keyword>
<gene>
    <name evidence="9" type="ORF">GM921_05150</name>
</gene>
<keyword evidence="5" id="KW-0998">Cell outer membrane</keyword>
<evidence type="ECO:0000256" key="1">
    <source>
        <dbReference type="ARBA" id="ARBA00004442"/>
    </source>
</evidence>
<dbReference type="Pfam" id="PF07980">
    <property type="entry name" value="SusD_RagB"/>
    <property type="match status" value="1"/>
</dbReference>
<feature type="domain" description="SusD-like N-terminal" evidence="8">
    <location>
        <begin position="108"/>
        <end position="240"/>
    </location>
</feature>
<evidence type="ECO:0000256" key="2">
    <source>
        <dbReference type="ARBA" id="ARBA00006275"/>
    </source>
</evidence>